<feature type="compositionally biased region" description="Acidic residues" evidence="1">
    <location>
        <begin position="120"/>
        <end position="133"/>
    </location>
</feature>
<feature type="compositionally biased region" description="Pro residues" evidence="1">
    <location>
        <begin position="399"/>
        <end position="409"/>
    </location>
</feature>
<dbReference type="NCBIfam" id="NF040466">
    <property type="entry name" value="ydjY_domain"/>
    <property type="match status" value="1"/>
</dbReference>
<feature type="compositionally biased region" description="Polar residues" evidence="1">
    <location>
        <begin position="98"/>
        <end position="119"/>
    </location>
</feature>
<accession>A0ABT0U3R9</accession>
<feature type="region of interest" description="Disordered" evidence="1">
    <location>
        <begin position="391"/>
        <end position="423"/>
    </location>
</feature>
<sequence>MKSPLMFPLSAVLALAILTAGCSRDRSGEATTKAVTSDSPTETVTAPIAETPASANTESQAITTEPAGQTAPAASAASDTEPGEPVSDSPPRMLPTPGSDSPATDTMANANVSTGTSPDGTDEMATEEAPDVGDDLDEEYEIDPEIMAHIEAQRVALRRIADTYAPPPGAKQLGEQPDLWVDLKAKRVYVDGYVAMNRGPLEMLACPVGTKEHESVIAVFAKSSEVHAALLAIGAQSGTPVRWIPEFLPPTGQTISVWVAWRKPQPSTAQDVADNTSDEDALDEPSPAEPFIPSDEFMVVDARKWVRSVETQTELAEPWVFAGSTFWSDPEDGIEHYSANAGDMICVSNFSTAMLDVPFNSSAETGNLMFEPFTERIPERGTPVRLILVPQPIPRDEPAPPPAVDPTTPPDESILPISEQAKP</sequence>
<dbReference type="Proteomes" id="UP001202961">
    <property type="component" value="Unassembled WGS sequence"/>
</dbReference>
<feature type="compositionally biased region" description="Polar residues" evidence="1">
    <location>
        <begin position="29"/>
        <end position="44"/>
    </location>
</feature>
<dbReference type="RefSeq" id="WP_250929095.1">
    <property type="nucleotide sequence ID" value="NZ_JAMQBK010000031.1"/>
</dbReference>
<dbReference type="EMBL" id="JAMQBK010000031">
    <property type="protein sequence ID" value="MCM2371466.1"/>
    <property type="molecule type" value="Genomic_DNA"/>
</dbReference>
<evidence type="ECO:0000313" key="4">
    <source>
        <dbReference type="Proteomes" id="UP001202961"/>
    </source>
</evidence>
<reference evidence="3 4" key="1">
    <citation type="journal article" date="2022" name="Syst. Appl. Microbiol.">
        <title>Rhodopirellula aestuarii sp. nov., a novel member of the genus Rhodopirellula isolated from brackish sediments collected in the Tagus River estuary, Portugal.</title>
        <authorList>
            <person name="Vitorino I.R."/>
            <person name="Klimek D."/>
            <person name="Calusinska M."/>
            <person name="Lobo-da-Cunha A."/>
            <person name="Vasconcelos V."/>
            <person name="Lage O.M."/>
        </authorList>
    </citation>
    <scope>NUCLEOTIDE SEQUENCE [LARGE SCALE GENOMIC DNA]</scope>
    <source>
        <strain evidence="3 4">ICT_H3.1</strain>
    </source>
</reference>
<evidence type="ECO:0000256" key="2">
    <source>
        <dbReference type="SAM" id="SignalP"/>
    </source>
</evidence>
<evidence type="ECO:0000256" key="1">
    <source>
        <dbReference type="SAM" id="MobiDB-lite"/>
    </source>
</evidence>
<feature type="compositionally biased region" description="Polar residues" evidence="1">
    <location>
        <begin position="53"/>
        <end position="67"/>
    </location>
</feature>
<comment type="caution">
    <text evidence="3">The sequence shown here is derived from an EMBL/GenBank/DDBJ whole genome shotgun (WGS) entry which is preliminary data.</text>
</comment>
<feature type="signal peptide" evidence="2">
    <location>
        <begin position="1"/>
        <end position="20"/>
    </location>
</feature>
<dbReference type="InterPro" id="IPR047750">
    <property type="entry name" value="YdjY-like"/>
</dbReference>
<organism evidence="3 4">
    <name type="scientific">Aporhodopirellula aestuarii</name>
    <dbReference type="NCBI Taxonomy" id="2950107"/>
    <lineage>
        <taxon>Bacteria</taxon>
        <taxon>Pseudomonadati</taxon>
        <taxon>Planctomycetota</taxon>
        <taxon>Planctomycetia</taxon>
        <taxon>Pirellulales</taxon>
        <taxon>Pirellulaceae</taxon>
        <taxon>Aporhodopirellula</taxon>
    </lineage>
</organism>
<feature type="chain" id="PRO_5045680704" evidence="2">
    <location>
        <begin position="21"/>
        <end position="423"/>
    </location>
</feature>
<keyword evidence="2" id="KW-0732">Signal</keyword>
<feature type="region of interest" description="Disordered" evidence="1">
    <location>
        <begin position="267"/>
        <end position="288"/>
    </location>
</feature>
<proteinExistence type="predicted"/>
<keyword evidence="4" id="KW-1185">Reference proteome</keyword>
<evidence type="ECO:0000313" key="3">
    <source>
        <dbReference type="EMBL" id="MCM2371466.1"/>
    </source>
</evidence>
<gene>
    <name evidence="3" type="ORF">NB063_12710</name>
</gene>
<protein>
    <submittedName>
        <fullName evidence="3">YdjY domain-containing protein</fullName>
    </submittedName>
</protein>
<name>A0ABT0U3R9_9BACT</name>
<dbReference type="PROSITE" id="PS51257">
    <property type="entry name" value="PROKAR_LIPOPROTEIN"/>
    <property type="match status" value="1"/>
</dbReference>
<feature type="region of interest" description="Disordered" evidence="1">
    <location>
        <begin position="24"/>
        <end position="133"/>
    </location>
</feature>